<feature type="compositionally biased region" description="Basic and acidic residues" evidence="1">
    <location>
        <begin position="263"/>
        <end position="287"/>
    </location>
</feature>
<evidence type="ECO:0000256" key="1">
    <source>
        <dbReference type="SAM" id="MobiDB-lite"/>
    </source>
</evidence>
<accession>A0A6A3MT38</accession>
<comment type="caution">
    <text evidence="3">The sequence shown here is derived from an EMBL/GenBank/DDBJ whole genome shotgun (WGS) entry which is preliminary data.</text>
</comment>
<dbReference type="Proteomes" id="UP000460718">
    <property type="component" value="Unassembled WGS sequence"/>
</dbReference>
<organism evidence="3 4">
    <name type="scientific">Phytophthora fragariae</name>
    <dbReference type="NCBI Taxonomy" id="53985"/>
    <lineage>
        <taxon>Eukaryota</taxon>
        <taxon>Sar</taxon>
        <taxon>Stramenopiles</taxon>
        <taxon>Oomycota</taxon>
        <taxon>Peronosporomycetes</taxon>
        <taxon>Peronosporales</taxon>
        <taxon>Peronosporaceae</taxon>
        <taxon>Phytophthora</taxon>
    </lineage>
</organism>
<feature type="region of interest" description="Disordered" evidence="1">
    <location>
        <begin position="76"/>
        <end position="355"/>
    </location>
</feature>
<evidence type="ECO:0000256" key="2">
    <source>
        <dbReference type="SAM" id="Phobius"/>
    </source>
</evidence>
<feature type="compositionally biased region" description="Basic residues" evidence="1">
    <location>
        <begin position="344"/>
        <end position="355"/>
    </location>
</feature>
<reference evidence="3 4" key="1">
    <citation type="submission" date="2018-09" db="EMBL/GenBank/DDBJ databases">
        <title>Genomic investigation of the strawberry pathogen Phytophthora fragariae indicates pathogenicity is determined by transcriptional variation in three key races.</title>
        <authorList>
            <person name="Adams T.M."/>
            <person name="Armitage A.D."/>
            <person name="Sobczyk M.K."/>
            <person name="Bates H.J."/>
            <person name="Dunwell J.M."/>
            <person name="Nellist C.F."/>
            <person name="Harrison R.J."/>
        </authorList>
    </citation>
    <scope>NUCLEOTIDE SEQUENCE [LARGE SCALE GENOMIC DNA]</scope>
    <source>
        <strain evidence="3 4">SCRP245</strain>
    </source>
</reference>
<feature type="compositionally biased region" description="Basic and acidic residues" evidence="1">
    <location>
        <begin position="197"/>
        <end position="206"/>
    </location>
</feature>
<dbReference type="EMBL" id="QXFW01000006">
    <property type="protein sequence ID" value="KAE9031073.1"/>
    <property type="molecule type" value="Genomic_DNA"/>
</dbReference>
<name>A0A6A3MT38_9STRA</name>
<feature type="transmembrane region" description="Helical" evidence="2">
    <location>
        <begin position="12"/>
        <end position="34"/>
    </location>
</feature>
<keyword evidence="2" id="KW-1133">Transmembrane helix</keyword>
<evidence type="ECO:0008006" key="5">
    <source>
        <dbReference type="Google" id="ProtNLM"/>
    </source>
</evidence>
<dbReference type="AlphaFoldDB" id="A0A6A3MT38"/>
<feature type="compositionally biased region" description="Polar residues" evidence="1">
    <location>
        <begin position="178"/>
        <end position="192"/>
    </location>
</feature>
<evidence type="ECO:0000313" key="3">
    <source>
        <dbReference type="EMBL" id="KAE9031073.1"/>
    </source>
</evidence>
<gene>
    <name evidence="3" type="ORF">PF011_g273</name>
</gene>
<keyword evidence="2" id="KW-0472">Membrane</keyword>
<evidence type="ECO:0000313" key="4">
    <source>
        <dbReference type="Proteomes" id="UP000460718"/>
    </source>
</evidence>
<sequence length="355" mass="40212">MLFLPLEEDSWLFRLCLYYGLIVLLLELLVPLVFHRRVRVEIPRLALHGPAVPLSTREFMQRRRALQQQLAALQRALAETPRRSPRKRKQLLDASAAKDRPDASPSPSRVASPTSSVKVSRLQSSRGTSNSKSQIQRRSERKDGREEQRDRDAARQRREDKVVDGEEVQVPSQRPAAMNNSSGTRPAQSGGFSFNEVAREEKKEEENQASWHEPVVWEQADEKQVDDDVTIAATHSAEKRKRHEVFGSEDENASGDAVEADQVLEKRTHAEAFGAEDKPDRPQEKTPRIARRISFSDEVAALSAASPKEVPGGRSNVKRKHQQAFGMIDEEDEDADWRESLAFRPHRSVSGKYRA</sequence>
<protein>
    <recommendedName>
        <fullName evidence="5">Transmembrane protein</fullName>
    </recommendedName>
</protein>
<feature type="compositionally biased region" description="Basic and acidic residues" evidence="1">
    <location>
        <begin position="137"/>
        <end position="164"/>
    </location>
</feature>
<feature type="compositionally biased region" description="Polar residues" evidence="1">
    <location>
        <begin position="105"/>
        <end position="136"/>
    </location>
</feature>
<keyword evidence="2" id="KW-0812">Transmembrane</keyword>
<proteinExistence type="predicted"/>